<evidence type="ECO:0000313" key="7">
    <source>
        <dbReference type="EMBL" id="GMN25398.1"/>
    </source>
</evidence>
<dbReference type="Proteomes" id="UP001187192">
    <property type="component" value="Unassembled WGS sequence"/>
</dbReference>
<dbReference type="EMBL" id="BTGU01005572">
    <property type="protein sequence ID" value="GMN25398.1"/>
    <property type="molecule type" value="Genomic_DNA"/>
</dbReference>
<gene>
    <name evidence="7" type="ORF">TIFTF001_047720</name>
</gene>
<feature type="domain" description="Disease resistance N-terminal" evidence="6">
    <location>
        <begin position="8"/>
        <end position="95"/>
    </location>
</feature>
<organism evidence="7 8">
    <name type="scientific">Ficus carica</name>
    <name type="common">Common fig</name>
    <dbReference type="NCBI Taxonomy" id="3494"/>
    <lineage>
        <taxon>Eukaryota</taxon>
        <taxon>Viridiplantae</taxon>
        <taxon>Streptophyta</taxon>
        <taxon>Embryophyta</taxon>
        <taxon>Tracheophyta</taxon>
        <taxon>Spermatophyta</taxon>
        <taxon>Magnoliopsida</taxon>
        <taxon>eudicotyledons</taxon>
        <taxon>Gunneridae</taxon>
        <taxon>Pentapetalae</taxon>
        <taxon>rosids</taxon>
        <taxon>fabids</taxon>
        <taxon>Rosales</taxon>
        <taxon>Moraceae</taxon>
        <taxon>Ficeae</taxon>
        <taxon>Ficus</taxon>
    </lineage>
</organism>
<dbReference type="PRINTS" id="PR00364">
    <property type="entry name" value="DISEASERSIST"/>
</dbReference>
<dbReference type="PANTHER" id="PTHR19338:SF32">
    <property type="entry name" value="OS06G0287500 PROTEIN"/>
    <property type="match status" value="1"/>
</dbReference>
<keyword evidence="8" id="KW-1185">Reference proteome</keyword>
<dbReference type="Pfam" id="PF00931">
    <property type="entry name" value="NB-ARC"/>
    <property type="match status" value="1"/>
</dbReference>
<dbReference type="Gene3D" id="1.20.5.4130">
    <property type="match status" value="1"/>
</dbReference>
<feature type="domain" description="NB-ARC" evidence="5">
    <location>
        <begin position="171"/>
        <end position="347"/>
    </location>
</feature>
<dbReference type="PANTHER" id="PTHR19338">
    <property type="entry name" value="TRANSLOCASE OF INNER MITOCHONDRIAL MEMBRANE 13 HOMOLOG"/>
    <property type="match status" value="1"/>
</dbReference>
<keyword evidence="4" id="KW-0175">Coiled coil</keyword>
<feature type="coiled-coil region" evidence="4">
    <location>
        <begin position="54"/>
        <end position="81"/>
    </location>
</feature>
<protein>
    <submittedName>
        <fullName evidence="7">Uncharacterized protein</fullName>
    </submittedName>
</protein>
<dbReference type="FunFam" id="3.40.50.300:FF:001091">
    <property type="entry name" value="Probable disease resistance protein At1g61300"/>
    <property type="match status" value="1"/>
</dbReference>
<evidence type="ECO:0000259" key="5">
    <source>
        <dbReference type="Pfam" id="PF00931"/>
    </source>
</evidence>
<dbReference type="InterPro" id="IPR041118">
    <property type="entry name" value="Rx_N"/>
</dbReference>
<dbReference type="InterPro" id="IPR042197">
    <property type="entry name" value="Apaf_helical"/>
</dbReference>
<keyword evidence="3" id="KW-0611">Plant defense</keyword>
<evidence type="ECO:0000256" key="1">
    <source>
        <dbReference type="ARBA" id="ARBA00022737"/>
    </source>
</evidence>
<dbReference type="GO" id="GO:0043531">
    <property type="term" value="F:ADP binding"/>
    <property type="evidence" value="ECO:0007669"/>
    <property type="project" value="InterPro"/>
</dbReference>
<dbReference type="AlphaFoldDB" id="A0AA87YXN9"/>
<keyword evidence="2" id="KW-0547">Nucleotide-binding</keyword>
<sequence>MGSLIDGMMSHLIGKLGSLLARELTTVAMVYVDAARIKEELEVIKAMLKVWPEEEELSESVKNWRKQLRDVAERIEDVQDEYLIRISQRNRQRGFIIVLCQVGRLIGTLNSYGNLSFTIRNITSLLREIKERCRRYNLSESVSGSGTTTVEQYHPRFVSPFLDKHIVGIDSTTNELIKRLTGGEWRRSVILLVGTGGIGKTTLARKVYYSEDIRRGFECRAWIDVSPSYKIDELLKIIIEEISPVGKNRVGEGDMTQTQELIRILKQYLWSKRYMLVFDGIYEKEFWHVMKDALPYNVRGSRIIIITRIDEVVTPFKESSVNHVHRLEPLSETTSWELFCRIAFHDDTEQGCPRELKHLSHEILRVCEGLPLAIIAVAGLLSVKEKTQSEC</sequence>
<comment type="caution">
    <text evidence="7">The sequence shown here is derived from an EMBL/GenBank/DDBJ whole genome shotgun (WGS) entry which is preliminary data.</text>
</comment>
<dbReference type="Gene3D" id="1.10.8.430">
    <property type="entry name" value="Helical domain of apoptotic protease-activating factors"/>
    <property type="match status" value="1"/>
</dbReference>
<keyword evidence="1" id="KW-0677">Repeat</keyword>
<dbReference type="CDD" id="cd14798">
    <property type="entry name" value="RX-CC_like"/>
    <property type="match status" value="1"/>
</dbReference>
<dbReference type="InterPro" id="IPR038005">
    <property type="entry name" value="RX-like_CC"/>
</dbReference>
<evidence type="ECO:0000256" key="4">
    <source>
        <dbReference type="SAM" id="Coils"/>
    </source>
</evidence>
<proteinExistence type="predicted"/>
<evidence type="ECO:0000256" key="2">
    <source>
        <dbReference type="ARBA" id="ARBA00022741"/>
    </source>
</evidence>
<accession>A0AA87YXN9</accession>
<evidence type="ECO:0000259" key="6">
    <source>
        <dbReference type="Pfam" id="PF18052"/>
    </source>
</evidence>
<dbReference type="SUPFAM" id="SSF52540">
    <property type="entry name" value="P-loop containing nucleoside triphosphate hydrolases"/>
    <property type="match status" value="1"/>
</dbReference>
<dbReference type="GO" id="GO:0006952">
    <property type="term" value="P:defense response"/>
    <property type="evidence" value="ECO:0007669"/>
    <property type="project" value="UniProtKB-KW"/>
</dbReference>
<evidence type="ECO:0000256" key="3">
    <source>
        <dbReference type="ARBA" id="ARBA00022821"/>
    </source>
</evidence>
<dbReference type="InterPro" id="IPR027417">
    <property type="entry name" value="P-loop_NTPase"/>
</dbReference>
<dbReference type="Pfam" id="PF18052">
    <property type="entry name" value="Rx_N"/>
    <property type="match status" value="1"/>
</dbReference>
<name>A0AA87YXN9_FICCA</name>
<evidence type="ECO:0000313" key="8">
    <source>
        <dbReference type="Proteomes" id="UP001187192"/>
    </source>
</evidence>
<dbReference type="Gene3D" id="3.40.50.300">
    <property type="entry name" value="P-loop containing nucleotide triphosphate hydrolases"/>
    <property type="match status" value="1"/>
</dbReference>
<reference evidence="7" key="1">
    <citation type="submission" date="2023-07" db="EMBL/GenBank/DDBJ databases">
        <title>draft genome sequence of fig (Ficus carica).</title>
        <authorList>
            <person name="Takahashi T."/>
            <person name="Nishimura K."/>
        </authorList>
    </citation>
    <scope>NUCLEOTIDE SEQUENCE</scope>
</reference>
<dbReference type="InterPro" id="IPR002182">
    <property type="entry name" value="NB-ARC"/>
</dbReference>